<evidence type="ECO:0000313" key="3">
    <source>
        <dbReference type="Proteomes" id="UP000731907"/>
    </source>
</evidence>
<sequence length="289" mass="30358">MSGLVEHLAGGVTTTCFCWEVVRRDGVRMGFTDHDRDLAFGGVVFRAGTGLTARALQQVAGLAVDNSEAAGALSDEGIAEADLRAGRFDGAAVTMWLVNWADPEQRMLRFAGSIGEVAESDGAFRAELRGLTDGLNRVQGRVIQSACDAVLGDARCGVALEGADYGGAYRIVALRERRVLVVAGGAGFAAGFFARGRCRFTGGAAAGLSGDIKTDRFGPEGREIELWQEPGALPAVGDAVDLRAGCDRTAATCRTKFANFANFRGFPDVPREDWIVASPPREVAAGRGG</sequence>
<dbReference type="InterPro" id="IPR011928">
    <property type="entry name" value="Phage_phiJL001_Gp84"/>
</dbReference>
<feature type="domain" description="Bacteriophage phiJL001 Gp84 C-terminal" evidence="1">
    <location>
        <begin position="191"/>
        <end position="273"/>
    </location>
</feature>
<keyword evidence="3" id="KW-1185">Reference proteome</keyword>
<dbReference type="Pfam" id="PF09356">
    <property type="entry name" value="Phage_BR0599"/>
    <property type="match status" value="1"/>
</dbReference>
<evidence type="ECO:0000259" key="1">
    <source>
        <dbReference type="Pfam" id="PF09356"/>
    </source>
</evidence>
<dbReference type="RefSeq" id="WP_161760197.1">
    <property type="nucleotide sequence ID" value="NZ_JAAATX020000001.1"/>
</dbReference>
<dbReference type="InterPro" id="IPR018964">
    <property type="entry name" value="Phage_phiJL001_Gp84_C"/>
</dbReference>
<name>A0ABS6IXM8_9RHOB</name>
<gene>
    <name evidence="2" type="ORF">GU927_000235</name>
</gene>
<dbReference type="NCBIfam" id="TIGR02218">
    <property type="entry name" value="phg_TIGR02218"/>
    <property type="match status" value="1"/>
</dbReference>
<proteinExistence type="predicted"/>
<dbReference type="Pfam" id="PF09931">
    <property type="entry name" value="Phage_phiJL001_Gp84_N"/>
    <property type="match status" value="1"/>
</dbReference>
<dbReference type="EMBL" id="JAAATX020000001">
    <property type="protein sequence ID" value="MBU9696263.1"/>
    <property type="molecule type" value="Genomic_DNA"/>
</dbReference>
<dbReference type="Proteomes" id="UP000731907">
    <property type="component" value="Unassembled WGS sequence"/>
</dbReference>
<comment type="caution">
    <text evidence="2">The sequence shown here is derived from an EMBL/GenBank/DDBJ whole genome shotgun (WGS) entry which is preliminary data.</text>
</comment>
<protein>
    <submittedName>
        <fullName evidence="2">DUF2163 domain-containing protein</fullName>
    </submittedName>
</protein>
<accession>A0ABS6IXM8</accession>
<reference evidence="2 3" key="1">
    <citation type="submission" date="2021-06" db="EMBL/GenBank/DDBJ databases">
        <title>Rhodobacteraceae bacterium strain HSP-20.</title>
        <authorList>
            <person name="Chen W.-M."/>
        </authorList>
    </citation>
    <scope>NUCLEOTIDE SEQUENCE [LARGE SCALE GENOMIC DNA]</scope>
    <source>
        <strain evidence="2 3">HSP-20</strain>
    </source>
</reference>
<organism evidence="2 3">
    <name type="scientific">Paragemmobacter amnigenus</name>
    <dbReference type="NCBI Taxonomy" id="2852097"/>
    <lineage>
        <taxon>Bacteria</taxon>
        <taxon>Pseudomonadati</taxon>
        <taxon>Pseudomonadota</taxon>
        <taxon>Alphaproteobacteria</taxon>
        <taxon>Rhodobacterales</taxon>
        <taxon>Paracoccaceae</taxon>
        <taxon>Paragemmobacter</taxon>
    </lineage>
</organism>
<evidence type="ECO:0000313" key="2">
    <source>
        <dbReference type="EMBL" id="MBU9696263.1"/>
    </source>
</evidence>